<organism evidence="1 2">
    <name type="scientific">Vararia minispora EC-137</name>
    <dbReference type="NCBI Taxonomy" id="1314806"/>
    <lineage>
        <taxon>Eukaryota</taxon>
        <taxon>Fungi</taxon>
        <taxon>Dikarya</taxon>
        <taxon>Basidiomycota</taxon>
        <taxon>Agaricomycotina</taxon>
        <taxon>Agaricomycetes</taxon>
        <taxon>Russulales</taxon>
        <taxon>Lachnocladiaceae</taxon>
        <taxon>Vararia</taxon>
    </lineage>
</organism>
<dbReference type="EMBL" id="MU273662">
    <property type="protein sequence ID" value="KAI0029677.1"/>
    <property type="molecule type" value="Genomic_DNA"/>
</dbReference>
<name>A0ACB8QDE3_9AGAM</name>
<reference evidence="1" key="1">
    <citation type="submission" date="2021-02" db="EMBL/GenBank/DDBJ databases">
        <authorList>
            <consortium name="DOE Joint Genome Institute"/>
            <person name="Ahrendt S."/>
            <person name="Looney B.P."/>
            <person name="Miyauchi S."/>
            <person name="Morin E."/>
            <person name="Drula E."/>
            <person name="Courty P.E."/>
            <person name="Chicoki N."/>
            <person name="Fauchery L."/>
            <person name="Kohler A."/>
            <person name="Kuo A."/>
            <person name="Labutti K."/>
            <person name="Pangilinan J."/>
            <person name="Lipzen A."/>
            <person name="Riley R."/>
            <person name="Andreopoulos W."/>
            <person name="He G."/>
            <person name="Johnson J."/>
            <person name="Barry K.W."/>
            <person name="Grigoriev I.V."/>
            <person name="Nagy L."/>
            <person name="Hibbett D."/>
            <person name="Henrissat B."/>
            <person name="Matheny P.B."/>
            <person name="Labbe J."/>
            <person name="Martin F."/>
        </authorList>
    </citation>
    <scope>NUCLEOTIDE SEQUENCE</scope>
    <source>
        <strain evidence="1">EC-137</strain>
    </source>
</reference>
<evidence type="ECO:0000313" key="2">
    <source>
        <dbReference type="Proteomes" id="UP000814128"/>
    </source>
</evidence>
<gene>
    <name evidence="1" type="ORF">K488DRAFT_80035</name>
</gene>
<accession>A0ACB8QDE3</accession>
<keyword evidence="1" id="KW-0808">Transferase</keyword>
<evidence type="ECO:0000313" key="1">
    <source>
        <dbReference type="EMBL" id="KAI0029677.1"/>
    </source>
</evidence>
<comment type="caution">
    <text evidence="1">The sequence shown here is derived from an EMBL/GenBank/DDBJ whole genome shotgun (WGS) entry which is preliminary data.</text>
</comment>
<sequence>METFTYSHFPSASSIVHIAFFTHVSNAKALRARIINAASLTGKQGDDERERVNFAFVDARPVASLLHLQTAICQAILSETQDVLRTKTVHSEILWALNPSHNITEAIRRYGVSDTTTSLLVVRVTSPDLTDVEARMKAVVDGQLEDLSALASTTDWATVKKYYKLAGEDALKEADGDDVRERLVIDSIAVSTVAMKSVMNT</sequence>
<dbReference type="Proteomes" id="UP000814128">
    <property type="component" value="Unassembled WGS sequence"/>
</dbReference>
<protein>
    <submittedName>
        <fullName evidence="1">Kinase binding protein CGI-121-domain-containing protein</fullName>
    </submittedName>
</protein>
<keyword evidence="2" id="KW-1185">Reference proteome</keyword>
<reference evidence="1" key="2">
    <citation type="journal article" date="2022" name="New Phytol.">
        <title>Evolutionary transition to the ectomycorrhizal habit in the genomes of a hyperdiverse lineage of mushroom-forming fungi.</title>
        <authorList>
            <person name="Looney B."/>
            <person name="Miyauchi S."/>
            <person name="Morin E."/>
            <person name="Drula E."/>
            <person name="Courty P.E."/>
            <person name="Kohler A."/>
            <person name="Kuo A."/>
            <person name="LaButti K."/>
            <person name="Pangilinan J."/>
            <person name="Lipzen A."/>
            <person name="Riley R."/>
            <person name="Andreopoulos W."/>
            <person name="He G."/>
            <person name="Johnson J."/>
            <person name="Nolan M."/>
            <person name="Tritt A."/>
            <person name="Barry K.W."/>
            <person name="Grigoriev I.V."/>
            <person name="Nagy L.G."/>
            <person name="Hibbett D."/>
            <person name="Henrissat B."/>
            <person name="Matheny P.B."/>
            <person name="Labbe J."/>
            <person name="Martin F.M."/>
        </authorList>
    </citation>
    <scope>NUCLEOTIDE SEQUENCE</scope>
    <source>
        <strain evidence="1">EC-137</strain>
    </source>
</reference>
<proteinExistence type="predicted"/>
<keyword evidence="1" id="KW-0418">Kinase</keyword>